<feature type="transmembrane region" description="Helical" evidence="5">
    <location>
        <begin position="125"/>
        <end position="147"/>
    </location>
</feature>
<evidence type="ECO:0000256" key="3">
    <source>
        <dbReference type="ARBA" id="ARBA00022989"/>
    </source>
</evidence>
<evidence type="ECO:0000256" key="1">
    <source>
        <dbReference type="ARBA" id="ARBA00004370"/>
    </source>
</evidence>
<evidence type="ECO:0000256" key="5">
    <source>
        <dbReference type="SAM" id="Phobius"/>
    </source>
</evidence>
<evidence type="ECO:0000256" key="2">
    <source>
        <dbReference type="ARBA" id="ARBA00022692"/>
    </source>
</evidence>
<gene>
    <name evidence="7" type="ORF">MNBD_BACTEROID06-254</name>
</gene>
<dbReference type="InterPro" id="IPR006694">
    <property type="entry name" value="Fatty_acid_hydroxylase"/>
</dbReference>
<proteinExistence type="predicted"/>
<feature type="transmembrane region" description="Helical" evidence="5">
    <location>
        <begin position="52"/>
        <end position="69"/>
    </location>
</feature>
<dbReference type="GO" id="GO:0005506">
    <property type="term" value="F:iron ion binding"/>
    <property type="evidence" value="ECO:0007669"/>
    <property type="project" value="InterPro"/>
</dbReference>
<feature type="transmembrane region" description="Helical" evidence="5">
    <location>
        <begin position="81"/>
        <end position="104"/>
    </location>
</feature>
<dbReference type="GO" id="GO:0008610">
    <property type="term" value="P:lipid biosynthetic process"/>
    <property type="evidence" value="ECO:0007669"/>
    <property type="project" value="InterPro"/>
</dbReference>
<dbReference type="Pfam" id="PF04116">
    <property type="entry name" value="FA_hydroxylase"/>
    <property type="match status" value="1"/>
</dbReference>
<feature type="transmembrane region" description="Helical" evidence="5">
    <location>
        <begin position="153"/>
        <end position="172"/>
    </location>
</feature>
<dbReference type="PANTHER" id="PTHR11863">
    <property type="entry name" value="STEROL DESATURASE"/>
    <property type="match status" value="1"/>
</dbReference>
<dbReference type="InterPro" id="IPR050307">
    <property type="entry name" value="Sterol_Desaturase_Related"/>
</dbReference>
<name>A0A3B0U7E0_9ZZZZ</name>
<reference evidence="7" key="1">
    <citation type="submission" date="2018-06" db="EMBL/GenBank/DDBJ databases">
        <authorList>
            <person name="Zhirakovskaya E."/>
        </authorList>
    </citation>
    <scope>NUCLEOTIDE SEQUENCE</scope>
</reference>
<organism evidence="7">
    <name type="scientific">hydrothermal vent metagenome</name>
    <dbReference type="NCBI Taxonomy" id="652676"/>
    <lineage>
        <taxon>unclassified sequences</taxon>
        <taxon>metagenomes</taxon>
        <taxon>ecological metagenomes</taxon>
    </lineage>
</organism>
<dbReference type="GO" id="GO:0016020">
    <property type="term" value="C:membrane"/>
    <property type="evidence" value="ECO:0007669"/>
    <property type="project" value="UniProtKB-SubCell"/>
</dbReference>
<sequence length="215" mass="25326">MELLKNEYIFWSVLMAANVFMFLLNALINLFWSKQYKLKSLKISSLDIKTSLITLGVNVIVAIPGYYLFLGGKITFNQQGFLVDLVLLIFLFDVVMYILHYAFHIIWPFKKIHQHHHTHTYFNEFSLYVMNPLEALFFGLLLTLIAFVFNLNIYSFLLFIFFNWLYGVVAHLNTKSEKTPLFFGNSSFHKKHHALSNCNYGFYTVVWDKLFRTTS</sequence>
<dbReference type="AlphaFoldDB" id="A0A3B0U7E0"/>
<keyword evidence="3 5" id="KW-1133">Transmembrane helix</keyword>
<dbReference type="GO" id="GO:0016491">
    <property type="term" value="F:oxidoreductase activity"/>
    <property type="evidence" value="ECO:0007669"/>
    <property type="project" value="InterPro"/>
</dbReference>
<protein>
    <recommendedName>
        <fullName evidence="6">Fatty acid hydroxylase domain-containing protein</fullName>
    </recommendedName>
</protein>
<feature type="transmembrane region" description="Helical" evidence="5">
    <location>
        <begin position="12"/>
        <end position="32"/>
    </location>
</feature>
<evidence type="ECO:0000256" key="4">
    <source>
        <dbReference type="ARBA" id="ARBA00023136"/>
    </source>
</evidence>
<dbReference type="EMBL" id="UOES01000158">
    <property type="protein sequence ID" value="VAW26921.1"/>
    <property type="molecule type" value="Genomic_DNA"/>
</dbReference>
<evidence type="ECO:0000259" key="6">
    <source>
        <dbReference type="Pfam" id="PF04116"/>
    </source>
</evidence>
<feature type="domain" description="Fatty acid hydroxylase" evidence="6">
    <location>
        <begin position="86"/>
        <end position="213"/>
    </location>
</feature>
<evidence type="ECO:0000313" key="7">
    <source>
        <dbReference type="EMBL" id="VAW26921.1"/>
    </source>
</evidence>
<comment type="subcellular location">
    <subcellularLocation>
        <location evidence="1">Membrane</location>
    </subcellularLocation>
</comment>
<keyword evidence="4 5" id="KW-0472">Membrane</keyword>
<accession>A0A3B0U7E0</accession>
<keyword evidence="2 5" id="KW-0812">Transmembrane</keyword>